<dbReference type="GO" id="GO:0005765">
    <property type="term" value="C:lysosomal membrane"/>
    <property type="evidence" value="ECO:0007669"/>
    <property type="project" value="InterPro"/>
</dbReference>
<dbReference type="PANTHER" id="PTHR46768:SF1">
    <property type="entry name" value="TWO PORE CHANNEL PROTEIN 2"/>
    <property type="match status" value="1"/>
</dbReference>
<keyword evidence="1" id="KW-1133">Transmembrane helix</keyword>
<comment type="caution">
    <text evidence="2">The sequence shown here is derived from an EMBL/GenBank/DDBJ whole genome shotgun (WGS) entry which is preliminary data.</text>
</comment>
<dbReference type="InterPro" id="IPR028798">
    <property type="entry name" value="TPC2"/>
</dbReference>
<organism evidence="2">
    <name type="scientific">Tetraodon nigroviridis</name>
    <name type="common">Spotted green pufferfish</name>
    <name type="synonym">Chelonodon nigroviridis</name>
    <dbReference type="NCBI Taxonomy" id="99883"/>
    <lineage>
        <taxon>Eukaryota</taxon>
        <taxon>Metazoa</taxon>
        <taxon>Chordata</taxon>
        <taxon>Craniata</taxon>
        <taxon>Vertebrata</taxon>
        <taxon>Euteleostomi</taxon>
        <taxon>Actinopterygii</taxon>
        <taxon>Neopterygii</taxon>
        <taxon>Teleostei</taxon>
        <taxon>Neoteleostei</taxon>
        <taxon>Acanthomorphata</taxon>
        <taxon>Eupercaria</taxon>
        <taxon>Tetraodontiformes</taxon>
        <taxon>Tetradontoidea</taxon>
        <taxon>Tetraodontidae</taxon>
        <taxon>Tetraodon</taxon>
    </lineage>
</organism>
<reference evidence="2" key="2">
    <citation type="submission" date="2004-02" db="EMBL/GenBank/DDBJ databases">
        <authorList>
            <consortium name="Genoscope"/>
            <consortium name="Whitehead Institute Centre for Genome Research"/>
        </authorList>
    </citation>
    <scope>NUCLEOTIDE SEQUENCE</scope>
</reference>
<dbReference type="KEGG" id="tng:GSTEN00005154G001"/>
<name>Q4T8M9_TETNG</name>
<dbReference type="GO" id="GO:0022832">
    <property type="term" value="F:voltage-gated channel activity"/>
    <property type="evidence" value="ECO:0007669"/>
    <property type="project" value="InterPro"/>
</dbReference>
<proteinExistence type="predicted"/>
<dbReference type="EMBL" id="CAAE01007762">
    <property type="protein sequence ID" value="CAF90753.1"/>
    <property type="molecule type" value="Genomic_DNA"/>
</dbReference>
<feature type="transmembrane region" description="Helical" evidence="1">
    <location>
        <begin position="87"/>
        <end position="109"/>
    </location>
</feature>
<gene>
    <name evidence="2" type="ORF">GSTENG00005154001</name>
</gene>
<accession>Q4T8M9</accession>
<dbReference type="PANTHER" id="PTHR46768">
    <property type="entry name" value="TWO PORE CALCIUM CHANNEL PROTEIN 2"/>
    <property type="match status" value="1"/>
</dbReference>
<dbReference type="OrthoDB" id="8957781at2759"/>
<dbReference type="AlphaFoldDB" id="Q4T8M9"/>
<dbReference type="GO" id="GO:0075509">
    <property type="term" value="P:endocytosis involved in viral entry into host cell"/>
    <property type="evidence" value="ECO:0007669"/>
    <property type="project" value="TreeGrafter"/>
</dbReference>
<protein>
    <submittedName>
        <fullName evidence="2">(spotted green pufferfish) hypothetical protein</fullName>
    </submittedName>
</protein>
<evidence type="ECO:0000313" key="2">
    <source>
        <dbReference type="EMBL" id="CAF90753.1"/>
    </source>
</evidence>
<keyword evidence="1" id="KW-0472">Membrane</keyword>
<evidence type="ECO:0000256" key="1">
    <source>
        <dbReference type="SAM" id="Phobius"/>
    </source>
</evidence>
<dbReference type="GO" id="GO:0097682">
    <property type="term" value="F:intracellularly phosphatidylinositol-3,5-bisphosphate-gated monatomic cation channel activity"/>
    <property type="evidence" value="ECO:0007669"/>
    <property type="project" value="TreeGrafter"/>
</dbReference>
<dbReference type="GO" id="GO:0019722">
    <property type="term" value="P:calcium-mediated signaling"/>
    <property type="evidence" value="ECO:0007669"/>
    <property type="project" value="TreeGrafter"/>
</dbReference>
<keyword evidence="1" id="KW-0812">Transmembrane</keyword>
<feature type="transmembrane region" description="Helical" evidence="1">
    <location>
        <begin position="42"/>
        <end position="67"/>
    </location>
</feature>
<dbReference type="GO" id="GO:0015280">
    <property type="term" value="F:ligand-gated sodium channel activity"/>
    <property type="evidence" value="ECO:0007669"/>
    <property type="project" value="TreeGrafter"/>
</dbReference>
<feature type="transmembrane region" description="Helical" evidence="1">
    <location>
        <begin position="158"/>
        <end position="177"/>
    </location>
</feature>
<sequence>MDREQFNKIFDELDKDRIKEHPPVPQYNSPVLQRLQEIFSHYYLTIFGNIVALANVLCIGTVLVLNAEKSIAEKDNVIMQVNTQHTLLIYHLCKSNLYCVCVFVCVCVWDPTSNNVISLWDMVSFINMLIVFRFLRIIPNIKLMALVAGTLLDLVKNLRAFAGILVVSSVLLFLFPWRPPATTALKGLTVLIFSETLFEMMSVCACNRHALVYRLDK</sequence>
<feature type="transmembrane region" description="Helical" evidence="1">
    <location>
        <begin position="116"/>
        <end position="138"/>
    </location>
</feature>
<reference evidence="2" key="1">
    <citation type="journal article" date="2004" name="Nature">
        <title>Genome duplication in the teleost fish Tetraodon nigroviridis reveals the early vertebrate proto-karyotype.</title>
        <authorList>
            <person name="Jaillon O."/>
            <person name="Aury J.-M."/>
            <person name="Brunet F."/>
            <person name="Petit J.-L."/>
            <person name="Stange-Thomann N."/>
            <person name="Mauceli E."/>
            <person name="Bouneau L."/>
            <person name="Fischer C."/>
            <person name="Ozouf-Costaz C."/>
            <person name="Bernot A."/>
            <person name="Nicaud S."/>
            <person name="Jaffe D."/>
            <person name="Fisher S."/>
            <person name="Lutfalla G."/>
            <person name="Dossat C."/>
            <person name="Segurens B."/>
            <person name="Dasilva C."/>
            <person name="Salanoubat M."/>
            <person name="Levy M."/>
            <person name="Boudet N."/>
            <person name="Castellano S."/>
            <person name="Anthouard V."/>
            <person name="Jubin C."/>
            <person name="Castelli V."/>
            <person name="Katinka M."/>
            <person name="Vacherie B."/>
            <person name="Biemont C."/>
            <person name="Skalli Z."/>
            <person name="Cattolico L."/>
            <person name="Poulain J."/>
            <person name="De Berardinis V."/>
            <person name="Cruaud C."/>
            <person name="Duprat S."/>
            <person name="Brottier P."/>
            <person name="Coutanceau J.-P."/>
            <person name="Gouzy J."/>
            <person name="Parra G."/>
            <person name="Lardier G."/>
            <person name="Chapple C."/>
            <person name="McKernan K.J."/>
            <person name="McEwan P."/>
            <person name="Bosak S."/>
            <person name="Kellis M."/>
            <person name="Volff J.-N."/>
            <person name="Guigo R."/>
            <person name="Zody M.C."/>
            <person name="Mesirov J."/>
            <person name="Lindblad-Toh K."/>
            <person name="Birren B."/>
            <person name="Nusbaum C."/>
            <person name="Kahn D."/>
            <person name="Robinson-Rechavi M."/>
            <person name="Laudet V."/>
            <person name="Schachter V."/>
            <person name="Quetier F."/>
            <person name="Saurin W."/>
            <person name="Scarpelli C."/>
            <person name="Wincker P."/>
            <person name="Lander E.S."/>
            <person name="Weissenbach J."/>
            <person name="Roest Crollius H."/>
        </authorList>
    </citation>
    <scope>NUCLEOTIDE SEQUENCE [LARGE SCALE GENOMIC DNA]</scope>
</reference>